<accession>A0A0D3I7L6</accession>
<dbReference type="Pfam" id="PF16884">
    <property type="entry name" value="ADH_N_2"/>
    <property type="match status" value="1"/>
</dbReference>
<dbReference type="SUPFAM" id="SSF50129">
    <property type="entry name" value="GroES-like"/>
    <property type="match status" value="1"/>
</dbReference>
<proteinExistence type="predicted"/>
<dbReference type="PANTHER" id="PTHR43205:SF5">
    <property type="entry name" value="PROSTAGLANDIN REDUCTASE 2"/>
    <property type="match status" value="1"/>
</dbReference>
<dbReference type="STRING" id="2903.R1D8J7"/>
<feature type="domain" description="Enoyl reductase (ER)" evidence="2">
    <location>
        <begin position="39"/>
        <end position="364"/>
    </location>
</feature>
<reference evidence="3" key="2">
    <citation type="submission" date="2024-10" db="UniProtKB">
        <authorList>
            <consortium name="EnsemblProtists"/>
        </authorList>
    </citation>
    <scope>IDENTIFICATION</scope>
</reference>
<dbReference type="Gene3D" id="3.40.50.720">
    <property type="entry name" value="NAD(P)-binding Rossmann-like Domain"/>
    <property type="match status" value="1"/>
</dbReference>
<evidence type="ECO:0000259" key="2">
    <source>
        <dbReference type="SMART" id="SM00829"/>
    </source>
</evidence>
<name>A0A0D3I7L6_EMIH1</name>
<dbReference type="RefSeq" id="XP_005759680.1">
    <property type="nucleotide sequence ID" value="XM_005759623.1"/>
</dbReference>
<evidence type="ECO:0000313" key="3">
    <source>
        <dbReference type="EnsemblProtists" id="EOD07251"/>
    </source>
</evidence>
<dbReference type="InterPro" id="IPR045010">
    <property type="entry name" value="MDR_fam"/>
</dbReference>
<dbReference type="InterPro" id="IPR036291">
    <property type="entry name" value="NAD(P)-bd_dom_sf"/>
</dbReference>
<dbReference type="InterPro" id="IPR041694">
    <property type="entry name" value="ADH_N_2"/>
</dbReference>
<keyword evidence="1" id="KW-0560">Oxidoreductase</keyword>
<dbReference type="EnsemblProtists" id="EOD07251">
    <property type="protein sequence ID" value="EOD07251"/>
    <property type="gene ID" value="EMIHUDRAFT_198627"/>
</dbReference>
<dbReference type="InterPro" id="IPR011032">
    <property type="entry name" value="GroES-like_sf"/>
</dbReference>
<dbReference type="KEGG" id="ehx:EMIHUDRAFT_198627"/>
<protein>
    <recommendedName>
        <fullName evidence="2">Enoyl reductase (ER) domain-containing protein</fullName>
    </recommendedName>
</protein>
<dbReference type="Proteomes" id="UP000013827">
    <property type="component" value="Unassembled WGS sequence"/>
</dbReference>
<dbReference type="Gene3D" id="3.90.180.10">
    <property type="entry name" value="Medium-chain alcohol dehydrogenases, catalytic domain"/>
    <property type="match status" value="1"/>
</dbReference>
<dbReference type="GeneID" id="17253326"/>
<evidence type="ECO:0000256" key="1">
    <source>
        <dbReference type="ARBA" id="ARBA00023002"/>
    </source>
</evidence>
<dbReference type="SMART" id="SM00829">
    <property type="entry name" value="PKS_ER"/>
    <property type="match status" value="1"/>
</dbReference>
<evidence type="ECO:0000313" key="4">
    <source>
        <dbReference type="Proteomes" id="UP000013827"/>
    </source>
</evidence>
<dbReference type="InterPro" id="IPR013149">
    <property type="entry name" value="ADH-like_C"/>
</dbReference>
<dbReference type="Pfam" id="PF00107">
    <property type="entry name" value="ADH_zinc_N"/>
    <property type="match status" value="1"/>
</dbReference>
<dbReference type="GO" id="GO:0016628">
    <property type="term" value="F:oxidoreductase activity, acting on the CH-CH group of donors, NAD or NADP as acceptor"/>
    <property type="evidence" value="ECO:0007669"/>
    <property type="project" value="InterPro"/>
</dbReference>
<dbReference type="PaxDb" id="2903-EOD07251"/>
<dbReference type="AlphaFoldDB" id="A0A0D3I7L6"/>
<dbReference type="HOGENOM" id="CLU_026673_29_2_1"/>
<dbReference type="InterPro" id="IPR020843">
    <property type="entry name" value="ER"/>
</dbReference>
<keyword evidence="4" id="KW-1185">Reference proteome</keyword>
<dbReference type="SUPFAM" id="SSF51735">
    <property type="entry name" value="NAD(P)-binding Rossmann-fold domains"/>
    <property type="match status" value="1"/>
</dbReference>
<dbReference type="eggNOG" id="KOG1196">
    <property type="taxonomic scope" value="Eukaryota"/>
</dbReference>
<sequence>MDIHLENLERRGQASPVVHSWQPRSKARGPGQPAVVWLGSRAKVLCRTVYLSVDPFLRCRFNASTGVDYTQPYALGEPIASAGIGEVLQVGDAVRGLAPGDLVVEPFDSFPWQSVAVLEAAKVQRVPPLLALLLPPSALLGACGQTGLTAWCGLETVGGGRPNGSDVVAVSGAAGAVGSLVGQLCKRRGAAVVGVCGSEAKVDFLQELGFDRALNRHSADLRADLRAALLSVPQADRALGTSRSPQPADITLYWDNVGGAVSDLVIQCMAPRSELLLCGQISTYDAEGDYPPPLPAESAAVVERRRIRRERYTVVKYKHRFAPALAELCALELRAEETVYDGLDAAPAAFIDMMGGGNTGKAVVRCSELPPPVARAAALRAWLPPALRGRLARSFVTPEALGVGPEGRGAKGCGCWVGTDDDEPQAFALRSVALMRDSVWWMTRCEEFKSW</sequence>
<dbReference type="PANTHER" id="PTHR43205">
    <property type="entry name" value="PROSTAGLANDIN REDUCTASE"/>
    <property type="match status" value="1"/>
</dbReference>
<organism evidence="3 4">
    <name type="scientific">Emiliania huxleyi (strain CCMP1516)</name>
    <dbReference type="NCBI Taxonomy" id="280463"/>
    <lineage>
        <taxon>Eukaryota</taxon>
        <taxon>Haptista</taxon>
        <taxon>Haptophyta</taxon>
        <taxon>Prymnesiophyceae</taxon>
        <taxon>Isochrysidales</taxon>
        <taxon>Noelaerhabdaceae</taxon>
        <taxon>Emiliania</taxon>
    </lineage>
</organism>
<reference evidence="4" key="1">
    <citation type="journal article" date="2013" name="Nature">
        <title>Pan genome of the phytoplankton Emiliania underpins its global distribution.</title>
        <authorList>
            <person name="Read B.A."/>
            <person name="Kegel J."/>
            <person name="Klute M.J."/>
            <person name="Kuo A."/>
            <person name="Lefebvre S.C."/>
            <person name="Maumus F."/>
            <person name="Mayer C."/>
            <person name="Miller J."/>
            <person name="Monier A."/>
            <person name="Salamov A."/>
            <person name="Young J."/>
            <person name="Aguilar M."/>
            <person name="Claverie J.M."/>
            <person name="Frickenhaus S."/>
            <person name="Gonzalez K."/>
            <person name="Herman E.K."/>
            <person name="Lin Y.C."/>
            <person name="Napier J."/>
            <person name="Ogata H."/>
            <person name="Sarno A.F."/>
            <person name="Shmutz J."/>
            <person name="Schroeder D."/>
            <person name="de Vargas C."/>
            <person name="Verret F."/>
            <person name="von Dassow P."/>
            <person name="Valentin K."/>
            <person name="Van de Peer Y."/>
            <person name="Wheeler G."/>
            <person name="Dacks J.B."/>
            <person name="Delwiche C.F."/>
            <person name="Dyhrman S.T."/>
            <person name="Glockner G."/>
            <person name="John U."/>
            <person name="Richards T."/>
            <person name="Worden A.Z."/>
            <person name="Zhang X."/>
            <person name="Grigoriev I.V."/>
            <person name="Allen A.E."/>
            <person name="Bidle K."/>
            <person name="Borodovsky M."/>
            <person name="Bowler C."/>
            <person name="Brownlee C."/>
            <person name="Cock J.M."/>
            <person name="Elias M."/>
            <person name="Gladyshev V.N."/>
            <person name="Groth M."/>
            <person name="Guda C."/>
            <person name="Hadaegh A."/>
            <person name="Iglesias-Rodriguez M.D."/>
            <person name="Jenkins J."/>
            <person name="Jones B.M."/>
            <person name="Lawson T."/>
            <person name="Leese F."/>
            <person name="Lindquist E."/>
            <person name="Lobanov A."/>
            <person name="Lomsadze A."/>
            <person name="Malik S.B."/>
            <person name="Marsh M.E."/>
            <person name="Mackinder L."/>
            <person name="Mock T."/>
            <person name="Mueller-Roeber B."/>
            <person name="Pagarete A."/>
            <person name="Parker M."/>
            <person name="Probert I."/>
            <person name="Quesneville H."/>
            <person name="Raines C."/>
            <person name="Rensing S.A."/>
            <person name="Riano-Pachon D.M."/>
            <person name="Richier S."/>
            <person name="Rokitta S."/>
            <person name="Shiraiwa Y."/>
            <person name="Soanes D.M."/>
            <person name="van der Giezen M."/>
            <person name="Wahlund T.M."/>
            <person name="Williams B."/>
            <person name="Wilson W."/>
            <person name="Wolfe G."/>
            <person name="Wurch L.L."/>
        </authorList>
    </citation>
    <scope>NUCLEOTIDE SEQUENCE</scope>
</reference>